<keyword evidence="1" id="KW-0695">RNA-directed DNA polymerase</keyword>
<dbReference type="GO" id="GO:0003964">
    <property type="term" value="F:RNA-directed DNA polymerase activity"/>
    <property type="evidence" value="ECO:0007669"/>
    <property type="project" value="UniProtKB-KW"/>
</dbReference>
<feature type="non-terminal residue" evidence="1">
    <location>
        <position position="1"/>
    </location>
</feature>
<dbReference type="AlphaFoldDB" id="A0A147BIG7"/>
<organism evidence="1">
    <name type="scientific">Ixodes ricinus</name>
    <name type="common">Common tick</name>
    <name type="synonym">Acarus ricinus</name>
    <dbReference type="NCBI Taxonomy" id="34613"/>
    <lineage>
        <taxon>Eukaryota</taxon>
        <taxon>Metazoa</taxon>
        <taxon>Ecdysozoa</taxon>
        <taxon>Arthropoda</taxon>
        <taxon>Chelicerata</taxon>
        <taxon>Arachnida</taxon>
        <taxon>Acari</taxon>
        <taxon>Parasitiformes</taxon>
        <taxon>Ixodida</taxon>
        <taxon>Ixodoidea</taxon>
        <taxon>Ixodidae</taxon>
        <taxon>Ixodinae</taxon>
        <taxon>Ixodes</taxon>
    </lineage>
</organism>
<keyword evidence="1" id="KW-0255">Endonuclease</keyword>
<name>A0A147BIG7_IXORI</name>
<reference evidence="1" key="1">
    <citation type="journal article" date="2018" name="PLoS Negl. Trop. Dis.">
        <title>Sialome diversity of ticks revealed by RNAseq of single tick salivary glands.</title>
        <authorList>
            <person name="Perner J."/>
            <person name="Kropackova S."/>
            <person name="Kopacek P."/>
            <person name="Ribeiro J.M."/>
        </authorList>
    </citation>
    <scope>NUCLEOTIDE SEQUENCE</scope>
    <source>
        <strain evidence="1">Siblings of single egg batch collected in Ceske Budejovice</strain>
        <tissue evidence="1">Salivary glands</tissue>
    </source>
</reference>
<keyword evidence="1" id="KW-0540">Nuclease</keyword>
<protein>
    <submittedName>
        <fullName evidence="1">Putative endonuclease/reverse transcriptase</fullName>
    </submittedName>
</protein>
<keyword evidence="1" id="KW-0378">Hydrolase</keyword>
<keyword evidence="1" id="KW-0548">Nucleotidyltransferase</keyword>
<dbReference type="EMBL" id="GEGO01004853">
    <property type="protein sequence ID" value="JAR90551.1"/>
    <property type="molecule type" value="Transcribed_RNA"/>
</dbReference>
<accession>A0A147BIG7</accession>
<evidence type="ECO:0000313" key="1">
    <source>
        <dbReference type="EMBL" id="JAR90551.1"/>
    </source>
</evidence>
<keyword evidence="1" id="KW-0808">Transferase</keyword>
<sequence length="147" mass="17584">YCCLVRPMLEYACVLWDPHQAYLAVKIEKIQNRAARFVSGKYDRTSSVTETKLEIGWELLNLRRKKFCLKFLFSIFSNLTRIDKYKYLELPNYISTRIDHCNKIKEIFCRTDYKKYSFFPRTITDWYSLAALAFTTGDVGYVFFQYP</sequence>
<proteinExistence type="predicted"/>
<dbReference type="GO" id="GO:0004519">
    <property type="term" value="F:endonuclease activity"/>
    <property type="evidence" value="ECO:0007669"/>
    <property type="project" value="UniProtKB-KW"/>
</dbReference>